<comment type="subcellular location">
    <subcellularLocation>
        <location evidence="1">Cell inner membrane</location>
        <topology evidence="1">Multi-pass membrane protein</topology>
    </subcellularLocation>
</comment>
<dbReference type="RefSeq" id="WP_284826067.1">
    <property type="nucleotide sequence ID" value="NZ_JASOOY020000027.1"/>
</dbReference>
<dbReference type="Gene3D" id="3.30.110.40">
    <property type="entry name" value="TusA-like domain"/>
    <property type="match status" value="1"/>
</dbReference>
<feature type="transmembrane region" description="Helical" evidence="9">
    <location>
        <begin position="69"/>
        <end position="92"/>
    </location>
</feature>
<evidence type="ECO:0000313" key="12">
    <source>
        <dbReference type="Proteomes" id="UP001223646"/>
    </source>
</evidence>
<dbReference type="PANTHER" id="PTHR30574:SF1">
    <property type="entry name" value="SULPHUR TRANSPORT DOMAIN-CONTAINING PROTEIN"/>
    <property type="match status" value="1"/>
</dbReference>
<proteinExistence type="inferred from homology"/>
<feature type="transmembrane region" description="Helical" evidence="9">
    <location>
        <begin position="39"/>
        <end position="63"/>
    </location>
</feature>
<evidence type="ECO:0000256" key="7">
    <source>
        <dbReference type="ARBA" id="ARBA00023136"/>
    </source>
</evidence>
<evidence type="ECO:0000256" key="8">
    <source>
        <dbReference type="ARBA" id="ARBA00035655"/>
    </source>
</evidence>
<keyword evidence="6 9" id="KW-1133">Transmembrane helix</keyword>
<dbReference type="EMBL" id="JASOOY020000027">
    <property type="protein sequence ID" value="MEO3717360.1"/>
    <property type="molecule type" value="Genomic_DNA"/>
</dbReference>
<dbReference type="Pfam" id="PF01206">
    <property type="entry name" value="TusA"/>
    <property type="match status" value="1"/>
</dbReference>
<dbReference type="GO" id="GO:0005886">
    <property type="term" value="C:plasma membrane"/>
    <property type="evidence" value="ECO:0007669"/>
    <property type="project" value="UniProtKB-SubCell"/>
</dbReference>
<organism evidence="11 12">
    <name type="scientific">Corynebacterium amycolatum</name>
    <dbReference type="NCBI Taxonomy" id="43765"/>
    <lineage>
        <taxon>Bacteria</taxon>
        <taxon>Bacillati</taxon>
        <taxon>Actinomycetota</taxon>
        <taxon>Actinomycetes</taxon>
        <taxon>Mycobacteriales</taxon>
        <taxon>Corynebacteriaceae</taxon>
        <taxon>Corynebacterium</taxon>
    </lineage>
</organism>
<name>A0AAW9SQB9_CORAY</name>
<dbReference type="PROSITE" id="PS01148">
    <property type="entry name" value="UPF0033"/>
    <property type="match status" value="1"/>
</dbReference>
<dbReference type="SUPFAM" id="SSF64307">
    <property type="entry name" value="SirA-like"/>
    <property type="match status" value="1"/>
</dbReference>
<dbReference type="PANTHER" id="PTHR30574">
    <property type="entry name" value="INNER MEMBRANE PROTEIN YEDE"/>
    <property type="match status" value="1"/>
</dbReference>
<dbReference type="InterPro" id="IPR036868">
    <property type="entry name" value="TusA-like_sf"/>
</dbReference>
<reference evidence="11" key="1">
    <citation type="submission" date="2023-05" db="EMBL/GenBank/DDBJ databases">
        <authorList>
            <person name="Du J."/>
        </authorList>
    </citation>
    <scope>NUCLEOTIDE SEQUENCE</scope>
    <source>
        <strain evidence="11">UMB1064</strain>
    </source>
</reference>
<evidence type="ECO:0000256" key="6">
    <source>
        <dbReference type="ARBA" id="ARBA00022989"/>
    </source>
</evidence>
<evidence type="ECO:0000256" key="3">
    <source>
        <dbReference type="ARBA" id="ARBA00022475"/>
    </source>
</evidence>
<feature type="transmembrane region" description="Helical" evidence="9">
    <location>
        <begin position="104"/>
        <end position="128"/>
    </location>
</feature>
<keyword evidence="3" id="KW-1003">Cell membrane</keyword>
<comment type="caution">
    <text evidence="11">The sequence shown here is derived from an EMBL/GenBank/DDBJ whole genome shotgun (WGS) entry which is preliminary data.</text>
</comment>
<dbReference type="Pfam" id="PF04143">
    <property type="entry name" value="Sulf_transp"/>
    <property type="match status" value="1"/>
</dbReference>
<feature type="transmembrane region" description="Helical" evidence="9">
    <location>
        <begin position="148"/>
        <end position="169"/>
    </location>
</feature>
<accession>A0AAW9SQB9</accession>
<keyword evidence="7 9" id="KW-0472">Membrane</keyword>
<sequence>MLISGLALGAVLGFVMQRGRFCVTGFLRDIFTQRSWRGFVALLIVISVHAIGLAALTSAGVITPEYNELAPVAVIGGGVIFGLGIVLAGGCASGTWYRSGEGLIGSWIALVFYALSAAAMKTGFLGGLQNSLKDRTVGLTSIHASLGISIWPLVIALSALTAFLAVRYLREEFSGPRPVTLAPRKTGLAHILAEKPWHVYATAAIVGALGVLAWPLSAATGRNDGLGITTPSSNLANYVVTGDTERFDWGVLLVLGILVGSFIAAKASGEFRLRVPDATQGARSVVGGIFMGVGAAWAGGCTVGNGMVQTSLFSYQGWLALASIAAGVAIAAKLWLKPSAPSLNDVPSTPSTTNDTAVSATAPVASAATSPVSLPGSDSAGAGAGAGAAGTEASPLAGSFAVAPVALLDRSVVKQEDGKLKPLGGGRYELDTVGAVCPFPLIEAKDAINKIEVGEELVIPFDCTQATDAIPRWAAKDGHEVTNFEQTGEAGWTISVRRGR</sequence>
<dbReference type="InterPro" id="IPR007272">
    <property type="entry name" value="Sulf_transp_TsuA/YedE"/>
</dbReference>
<dbReference type="Proteomes" id="UP001223646">
    <property type="component" value="Unassembled WGS sequence"/>
</dbReference>
<gene>
    <name evidence="11" type="ORF">QP460_007155</name>
</gene>
<evidence type="ECO:0000256" key="2">
    <source>
        <dbReference type="ARBA" id="ARBA00022448"/>
    </source>
</evidence>
<feature type="transmembrane region" description="Helical" evidence="9">
    <location>
        <begin position="197"/>
        <end position="216"/>
    </location>
</feature>
<keyword evidence="5 9" id="KW-0812">Transmembrane</keyword>
<dbReference type="AlphaFoldDB" id="A0AAW9SQB9"/>
<feature type="transmembrane region" description="Helical" evidence="9">
    <location>
        <begin position="6"/>
        <end position="27"/>
    </location>
</feature>
<evidence type="ECO:0000313" key="11">
    <source>
        <dbReference type="EMBL" id="MEO3717360.1"/>
    </source>
</evidence>
<feature type="domain" description="UPF0033" evidence="10">
    <location>
        <begin position="430"/>
        <end position="454"/>
    </location>
</feature>
<evidence type="ECO:0000256" key="9">
    <source>
        <dbReference type="SAM" id="Phobius"/>
    </source>
</evidence>
<evidence type="ECO:0000256" key="5">
    <source>
        <dbReference type="ARBA" id="ARBA00022692"/>
    </source>
</evidence>
<reference evidence="11" key="2">
    <citation type="submission" date="2024-05" db="EMBL/GenBank/DDBJ databases">
        <authorList>
            <person name="Wolfe A."/>
        </authorList>
    </citation>
    <scope>NUCLEOTIDE SEQUENCE</scope>
    <source>
        <strain evidence="11">UMB1064</strain>
    </source>
</reference>
<evidence type="ECO:0000256" key="1">
    <source>
        <dbReference type="ARBA" id="ARBA00004429"/>
    </source>
</evidence>
<protein>
    <submittedName>
        <fullName evidence="11">YeeE/YedE thiosulfate transporter family protein</fullName>
    </submittedName>
</protein>
<feature type="transmembrane region" description="Helical" evidence="9">
    <location>
        <begin position="317"/>
        <end position="336"/>
    </location>
</feature>
<dbReference type="CDD" id="cd00291">
    <property type="entry name" value="SirA_YedF_YeeD"/>
    <property type="match status" value="1"/>
</dbReference>
<feature type="transmembrane region" description="Helical" evidence="9">
    <location>
        <begin position="247"/>
        <end position="265"/>
    </location>
</feature>
<keyword evidence="4" id="KW-0997">Cell inner membrane</keyword>
<dbReference type="InterPro" id="IPR001455">
    <property type="entry name" value="TusA-like"/>
</dbReference>
<keyword evidence="2" id="KW-0813">Transport</keyword>
<comment type="similarity">
    <text evidence="8">Belongs to the TsuA/YedE (TC 9.B.102) family.</text>
</comment>
<evidence type="ECO:0000259" key="10">
    <source>
        <dbReference type="PROSITE" id="PS01148"/>
    </source>
</evidence>
<evidence type="ECO:0000256" key="4">
    <source>
        <dbReference type="ARBA" id="ARBA00022519"/>
    </source>
</evidence>
<feature type="transmembrane region" description="Helical" evidence="9">
    <location>
        <begin position="285"/>
        <end position="305"/>
    </location>
</feature>